<evidence type="ECO:0000313" key="1">
    <source>
        <dbReference type="EMBL" id="TLS49103.1"/>
    </source>
</evidence>
<dbReference type="EMBL" id="VCIW01000024">
    <property type="protein sequence ID" value="TLS49103.1"/>
    <property type="molecule type" value="Genomic_DNA"/>
</dbReference>
<sequence length="175" mass="19765">MIEIVTCGDDDERWDEYFLLVMEHYAELTLPYGFPVAFSFIGNPIVAGDALLVRDADGRAKGALGFTFSDEGDGMPSAARICQAEALVLRKEARDASTYYRLLQAFSDYLAEWAPETETIRFWSPADRSDLRKLFGKSCRLVKTSEKEYGRIDLFETEPAALARFTMRRGGGRHE</sequence>
<dbReference type="OrthoDB" id="2653709at2"/>
<reference evidence="1 2" key="1">
    <citation type="submission" date="2019-05" db="EMBL/GenBank/DDBJ databases">
        <authorList>
            <person name="Narsing Rao M.P."/>
            <person name="Li W.J."/>
        </authorList>
    </citation>
    <scope>NUCLEOTIDE SEQUENCE [LARGE SCALE GENOMIC DNA]</scope>
    <source>
        <strain evidence="1 2">SYSU_K30003</strain>
    </source>
</reference>
<keyword evidence="2" id="KW-1185">Reference proteome</keyword>
<protein>
    <recommendedName>
        <fullName evidence="3">GNAT family N-acetyltransferase</fullName>
    </recommendedName>
</protein>
<name>A0A5R9G8N4_9BACL</name>
<evidence type="ECO:0000313" key="2">
    <source>
        <dbReference type="Proteomes" id="UP000309676"/>
    </source>
</evidence>
<proteinExistence type="predicted"/>
<dbReference type="RefSeq" id="WP_138197485.1">
    <property type="nucleotide sequence ID" value="NZ_VCIW01000024.1"/>
</dbReference>
<organism evidence="1 2">
    <name type="scientific">Paenibacillus antri</name>
    <dbReference type="NCBI Taxonomy" id="2582848"/>
    <lineage>
        <taxon>Bacteria</taxon>
        <taxon>Bacillati</taxon>
        <taxon>Bacillota</taxon>
        <taxon>Bacilli</taxon>
        <taxon>Bacillales</taxon>
        <taxon>Paenibacillaceae</taxon>
        <taxon>Paenibacillus</taxon>
    </lineage>
</organism>
<gene>
    <name evidence="1" type="ORF">FE782_27055</name>
</gene>
<dbReference type="AlphaFoldDB" id="A0A5R9G8N4"/>
<evidence type="ECO:0008006" key="3">
    <source>
        <dbReference type="Google" id="ProtNLM"/>
    </source>
</evidence>
<dbReference type="Proteomes" id="UP000309676">
    <property type="component" value="Unassembled WGS sequence"/>
</dbReference>
<comment type="caution">
    <text evidence="1">The sequence shown here is derived from an EMBL/GenBank/DDBJ whole genome shotgun (WGS) entry which is preliminary data.</text>
</comment>
<accession>A0A5R9G8N4</accession>